<reference evidence="1" key="1">
    <citation type="submission" date="2022-10" db="EMBL/GenBank/DDBJ databases">
        <title>Completed Genome Sequence of two octocoral isolated bacterium, Endozoicomonas euniceicola EF212T and Endozoicomonas gorgoniicola PS125T.</title>
        <authorList>
            <person name="Chiou Y.-J."/>
            <person name="Chen Y.-H."/>
        </authorList>
    </citation>
    <scope>NUCLEOTIDE SEQUENCE</scope>
    <source>
        <strain evidence="1">EF212</strain>
    </source>
</reference>
<sequence>MDTTKFSKDVLIEACETLERNHSLSNEPEYFANPTNASILFRKNISKKSTRVIDTHHQAIFNCVKNILEKNDSYRYDNLLITEFARDITTFDCLTESLKLKSKTYADRYLTSSDIYMDAQSAYRGPIVKSYTANFDFALLPMKLRLAIEVYFKNMIGFIKAEYKIKKGHKKNKTGDEQIQISQILNFFSEDENKEFANLPVDILLIKYINFWSNSFVHSGIISLAWQGLTAVELLSPLFNSNNHDGRIDINGFNYINLSKTEIELQSKISRYLSTDFKDVNILLEKRRARPIEGSYAKPENALTK</sequence>
<dbReference type="Proteomes" id="UP001163255">
    <property type="component" value="Chromosome"/>
</dbReference>
<gene>
    <name evidence="1" type="ORF">NX720_26025</name>
</gene>
<dbReference type="EMBL" id="CP103300">
    <property type="protein sequence ID" value="UYM16213.1"/>
    <property type="molecule type" value="Genomic_DNA"/>
</dbReference>
<keyword evidence="2" id="KW-1185">Reference proteome</keyword>
<name>A0ABY6GVY2_9GAMM</name>
<evidence type="ECO:0000313" key="2">
    <source>
        <dbReference type="Proteomes" id="UP001163255"/>
    </source>
</evidence>
<accession>A0ABY6GVY2</accession>
<evidence type="ECO:0008006" key="3">
    <source>
        <dbReference type="Google" id="ProtNLM"/>
    </source>
</evidence>
<protein>
    <recommendedName>
        <fullName evidence="3">Restriction endonuclease</fullName>
    </recommendedName>
</protein>
<proteinExistence type="predicted"/>
<evidence type="ECO:0000313" key="1">
    <source>
        <dbReference type="EMBL" id="UYM16213.1"/>
    </source>
</evidence>
<dbReference type="RefSeq" id="WP_262598520.1">
    <property type="nucleotide sequence ID" value="NZ_CP103300.1"/>
</dbReference>
<organism evidence="1 2">
    <name type="scientific">Endozoicomonas euniceicola</name>
    <dbReference type="NCBI Taxonomy" id="1234143"/>
    <lineage>
        <taxon>Bacteria</taxon>
        <taxon>Pseudomonadati</taxon>
        <taxon>Pseudomonadota</taxon>
        <taxon>Gammaproteobacteria</taxon>
        <taxon>Oceanospirillales</taxon>
        <taxon>Endozoicomonadaceae</taxon>
        <taxon>Endozoicomonas</taxon>
    </lineage>
</organism>